<dbReference type="EMBL" id="CP157354">
    <property type="protein sequence ID" value="XBL96697.1"/>
    <property type="molecule type" value="Genomic_DNA"/>
</dbReference>
<evidence type="ECO:0000313" key="3">
    <source>
        <dbReference type="EMBL" id="XBL96697.1"/>
    </source>
</evidence>
<accession>A0AAU7EYS3</accession>
<keyword evidence="1" id="KW-0540">Nuclease</keyword>
<dbReference type="Gene3D" id="3.10.450.30">
    <property type="entry name" value="Microbial ribonucleases"/>
    <property type="match status" value="1"/>
</dbReference>
<reference evidence="3" key="1">
    <citation type="submission" date="2024-05" db="EMBL/GenBank/DDBJ databases">
        <title>Draft genome sequence of Pseudomonas iranensis M7D1.</title>
        <authorList>
            <person name="Miller S.L."/>
            <person name="Nsubuga A."/>
            <person name="Lu N."/>
            <person name="King J."/>
            <person name="Shears P."/>
            <person name="Lawson P.A."/>
        </authorList>
    </citation>
    <scope>NUCLEOTIDE SEQUENCE</scope>
    <source>
        <strain evidence="3">M7D1</strain>
    </source>
</reference>
<dbReference type="InterPro" id="IPR016191">
    <property type="entry name" value="Ribonuclease/ribotoxin"/>
</dbReference>
<name>A0AAU7EYS3_9PSED</name>
<dbReference type="SUPFAM" id="SSF53933">
    <property type="entry name" value="Microbial ribonucleases"/>
    <property type="match status" value="1"/>
</dbReference>
<keyword evidence="2" id="KW-0378">Hydrolase</keyword>
<dbReference type="GO" id="GO:0003723">
    <property type="term" value="F:RNA binding"/>
    <property type="evidence" value="ECO:0007669"/>
    <property type="project" value="InterPro"/>
</dbReference>
<dbReference type="AlphaFoldDB" id="A0AAU7EYS3"/>
<proteinExistence type="predicted"/>
<sequence length="119" mass="12930">MVALSPEQKGLSKRGQISFFKLNINLSPFPKAQAAQSEWAPGKAVNNSVSVGQIGGDIFYNDTNVLPSASSRTSYEANVGLSNTMSRSNQPGTRLLYSNDPLYITSDHYETVSSIGKWK</sequence>
<evidence type="ECO:0000256" key="2">
    <source>
        <dbReference type="ARBA" id="ARBA00022801"/>
    </source>
</evidence>
<dbReference type="GO" id="GO:0016787">
    <property type="term" value="F:hydrolase activity"/>
    <property type="evidence" value="ECO:0007669"/>
    <property type="project" value="UniProtKB-KW"/>
</dbReference>
<organism evidence="3">
    <name type="scientific">Pseudomonas iranensis</name>
    <dbReference type="NCBI Taxonomy" id="2745503"/>
    <lineage>
        <taxon>Bacteria</taxon>
        <taxon>Pseudomonadati</taxon>
        <taxon>Pseudomonadota</taxon>
        <taxon>Gammaproteobacteria</taxon>
        <taxon>Pseudomonadales</taxon>
        <taxon>Pseudomonadaceae</taxon>
        <taxon>Pseudomonas</taxon>
    </lineage>
</organism>
<protein>
    <submittedName>
        <fullName evidence="3">Ribonuclease domain-containing protein</fullName>
    </submittedName>
</protein>
<gene>
    <name evidence="3" type="ORF">ABHN08_01655</name>
</gene>
<evidence type="ECO:0000256" key="1">
    <source>
        <dbReference type="ARBA" id="ARBA00022722"/>
    </source>
</evidence>
<dbReference type="GO" id="GO:0004540">
    <property type="term" value="F:RNA nuclease activity"/>
    <property type="evidence" value="ECO:0007669"/>
    <property type="project" value="InterPro"/>
</dbReference>